<protein>
    <recommendedName>
        <fullName evidence="7">X8 domain-containing protein</fullName>
    </recommendedName>
</protein>
<feature type="chain" id="PRO_5003774012" description="X8 domain-containing protein" evidence="6">
    <location>
        <begin position="27"/>
        <end position="181"/>
    </location>
</feature>
<organism evidence="8">
    <name type="scientific">Oryza brachyantha</name>
    <name type="common">malo sina</name>
    <dbReference type="NCBI Taxonomy" id="4533"/>
    <lineage>
        <taxon>Eukaryota</taxon>
        <taxon>Viridiplantae</taxon>
        <taxon>Streptophyta</taxon>
        <taxon>Embryophyta</taxon>
        <taxon>Tracheophyta</taxon>
        <taxon>Spermatophyta</taxon>
        <taxon>Magnoliopsida</taxon>
        <taxon>Liliopsida</taxon>
        <taxon>Poales</taxon>
        <taxon>Poaceae</taxon>
        <taxon>BOP clade</taxon>
        <taxon>Oryzoideae</taxon>
        <taxon>Oryzeae</taxon>
        <taxon>Oryzinae</taxon>
        <taxon>Oryza</taxon>
    </lineage>
</organism>
<reference evidence="8" key="2">
    <citation type="submission" date="2013-04" db="UniProtKB">
        <authorList>
            <consortium name="EnsemblPlants"/>
        </authorList>
    </citation>
    <scope>IDENTIFICATION</scope>
</reference>
<dbReference type="AlphaFoldDB" id="J3MUL3"/>
<dbReference type="eggNOG" id="ENOG502QRGZ">
    <property type="taxonomic scope" value="Eukaryota"/>
</dbReference>
<keyword evidence="2 6" id="KW-0732">Signal</keyword>
<dbReference type="InterPro" id="IPR017853">
    <property type="entry name" value="GH"/>
</dbReference>
<dbReference type="SMART" id="SM00768">
    <property type="entry name" value="X8"/>
    <property type="match status" value="1"/>
</dbReference>
<dbReference type="GO" id="GO:0005975">
    <property type="term" value="P:carbohydrate metabolic process"/>
    <property type="evidence" value="ECO:0007669"/>
    <property type="project" value="InterPro"/>
</dbReference>
<evidence type="ECO:0000256" key="2">
    <source>
        <dbReference type="ARBA" id="ARBA00022729"/>
    </source>
</evidence>
<evidence type="ECO:0000259" key="7">
    <source>
        <dbReference type="SMART" id="SM00768"/>
    </source>
</evidence>
<dbReference type="HOGENOM" id="CLU_1491245_0_0_1"/>
<dbReference type="PANTHER" id="PTHR31044:SF135">
    <property type="entry name" value="X8 DOMAIN-CONTAINING PROTEIN"/>
    <property type="match status" value="1"/>
</dbReference>
<keyword evidence="4" id="KW-0326">Glycosidase</keyword>
<dbReference type="Gramene" id="OB08G27940.1">
    <property type="protein sequence ID" value="OB08G27940.1"/>
    <property type="gene ID" value="OB08G27940"/>
</dbReference>
<dbReference type="GO" id="GO:0009506">
    <property type="term" value="C:plasmodesma"/>
    <property type="evidence" value="ECO:0007669"/>
    <property type="project" value="UniProtKB-ARBA"/>
</dbReference>
<evidence type="ECO:0000256" key="1">
    <source>
        <dbReference type="ARBA" id="ARBA00008773"/>
    </source>
</evidence>
<dbReference type="InterPro" id="IPR000490">
    <property type="entry name" value="Glyco_hydro_17"/>
</dbReference>
<keyword evidence="3" id="KW-0378">Hydrolase</keyword>
<evidence type="ECO:0000313" key="8">
    <source>
        <dbReference type="EnsemblPlants" id="OB08G27940.1"/>
    </source>
</evidence>
<feature type="signal peptide" evidence="6">
    <location>
        <begin position="1"/>
        <end position="26"/>
    </location>
</feature>
<name>J3MUL3_ORYBR</name>
<sequence>MSSSSLAATLLLVVAAISCHCHVARGRGGLGVNYGTVADDLPSAARSVELLRAAGAGSVKIYDANADILRALAGTGMPVSVMDGAPVWCVLAGGGGKAVNETAVAAAVEYACRQGSGTCAAIQAGGECNQPDSLDAHASYAFNAYWQQFRKAGGTCYFDGLAEKTTKDPSHGTCRFISSLD</sequence>
<comment type="similarity">
    <text evidence="1 5">Belongs to the glycosyl hydrolase 17 family.</text>
</comment>
<dbReference type="STRING" id="4533.J3MUL3"/>
<dbReference type="EnsemblPlants" id="OB08G27940.1">
    <property type="protein sequence ID" value="OB08G27940.1"/>
    <property type="gene ID" value="OB08G27940"/>
</dbReference>
<dbReference type="SUPFAM" id="SSF51445">
    <property type="entry name" value="(Trans)glycosidases"/>
    <property type="match status" value="1"/>
</dbReference>
<dbReference type="Pfam" id="PF07983">
    <property type="entry name" value="X8"/>
    <property type="match status" value="1"/>
</dbReference>
<evidence type="ECO:0000256" key="3">
    <source>
        <dbReference type="ARBA" id="ARBA00022801"/>
    </source>
</evidence>
<evidence type="ECO:0000256" key="4">
    <source>
        <dbReference type="ARBA" id="ARBA00023295"/>
    </source>
</evidence>
<dbReference type="Pfam" id="PF00332">
    <property type="entry name" value="Glyco_hydro_17"/>
    <property type="match status" value="1"/>
</dbReference>
<reference evidence="8" key="1">
    <citation type="journal article" date="2013" name="Nat. Commun.">
        <title>Whole-genome sequencing of Oryza brachyantha reveals mechanisms underlying Oryza genome evolution.</title>
        <authorList>
            <person name="Chen J."/>
            <person name="Huang Q."/>
            <person name="Gao D."/>
            <person name="Wang J."/>
            <person name="Lang Y."/>
            <person name="Liu T."/>
            <person name="Li B."/>
            <person name="Bai Z."/>
            <person name="Luis Goicoechea J."/>
            <person name="Liang C."/>
            <person name="Chen C."/>
            <person name="Zhang W."/>
            <person name="Sun S."/>
            <person name="Liao Y."/>
            <person name="Zhang X."/>
            <person name="Yang L."/>
            <person name="Song C."/>
            <person name="Wang M."/>
            <person name="Shi J."/>
            <person name="Liu G."/>
            <person name="Liu J."/>
            <person name="Zhou H."/>
            <person name="Zhou W."/>
            <person name="Yu Q."/>
            <person name="An N."/>
            <person name="Chen Y."/>
            <person name="Cai Q."/>
            <person name="Wang B."/>
            <person name="Liu B."/>
            <person name="Min J."/>
            <person name="Huang Y."/>
            <person name="Wu H."/>
            <person name="Li Z."/>
            <person name="Zhang Y."/>
            <person name="Yin Y."/>
            <person name="Song W."/>
            <person name="Jiang J."/>
            <person name="Jackson S.A."/>
            <person name="Wing R.A."/>
            <person name="Wang J."/>
            <person name="Chen M."/>
        </authorList>
    </citation>
    <scope>NUCLEOTIDE SEQUENCE [LARGE SCALE GENOMIC DNA]</scope>
    <source>
        <strain evidence="8">cv. IRGC 101232</strain>
    </source>
</reference>
<dbReference type="Proteomes" id="UP000006038">
    <property type="component" value="Chromosome 8"/>
</dbReference>
<feature type="domain" description="X8" evidence="7">
    <location>
        <begin position="87"/>
        <end position="176"/>
    </location>
</feature>
<evidence type="ECO:0000313" key="9">
    <source>
        <dbReference type="Proteomes" id="UP000006038"/>
    </source>
</evidence>
<dbReference type="PANTHER" id="PTHR31044">
    <property type="entry name" value="BETA-1,3 GLUCANASE"/>
    <property type="match status" value="1"/>
</dbReference>
<evidence type="ECO:0000256" key="5">
    <source>
        <dbReference type="RuleBase" id="RU004335"/>
    </source>
</evidence>
<proteinExistence type="inferred from homology"/>
<keyword evidence="9" id="KW-1185">Reference proteome</keyword>
<dbReference type="Gene3D" id="3.20.20.80">
    <property type="entry name" value="Glycosidases"/>
    <property type="match status" value="1"/>
</dbReference>
<evidence type="ECO:0000256" key="6">
    <source>
        <dbReference type="SAM" id="SignalP"/>
    </source>
</evidence>
<dbReference type="OMA" id="CHVARGR"/>
<dbReference type="InterPro" id="IPR044788">
    <property type="entry name" value="X8_dom_prot"/>
</dbReference>
<accession>J3MUL3</accession>
<dbReference type="GO" id="GO:0004553">
    <property type="term" value="F:hydrolase activity, hydrolyzing O-glycosyl compounds"/>
    <property type="evidence" value="ECO:0007669"/>
    <property type="project" value="InterPro"/>
</dbReference>
<dbReference type="InterPro" id="IPR012946">
    <property type="entry name" value="X8"/>
</dbReference>